<proteinExistence type="predicted"/>
<keyword evidence="3 6" id="KW-0812">Transmembrane</keyword>
<feature type="transmembrane region" description="Helical" evidence="6">
    <location>
        <begin position="20"/>
        <end position="42"/>
    </location>
</feature>
<evidence type="ECO:0000313" key="9">
    <source>
        <dbReference type="Proteomes" id="UP000190637"/>
    </source>
</evidence>
<evidence type="ECO:0000313" key="8">
    <source>
        <dbReference type="EMBL" id="SJZ61580.1"/>
    </source>
</evidence>
<gene>
    <name evidence="8" type="ORF">SAMN02745673_00932</name>
</gene>
<protein>
    <submittedName>
        <fullName evidence="8">Type IV secretory pathway, VirD4 component, TraG/TraD family ATPase</fullName>
    </submittedName>
</protein>
<evidence type="ECO:0000256" key="6">
    <source>
        <dbReference type="SAM" id="Phobius"/>
    </source>
</evidence>
<dbReference type="STRING" id="1122192.SAMN02745673_00932"/>
<dbReference type="RefSeq" id="WP_078760331.1">
    <property type="nucleotide sequence ID" value="NZ_FUWS01000002.1"/>
</dbReference>
<evidence type="ECO:0000256" key="5">
    <source>
        <dbReference type="ARBA" id="ARBA00023136"/>
    </source>
</evidence>
<dbReference type="SUPFAM" id="SSF52540">
    <property type="entry name" value="P-loop containing nucleoside triphosphate hydrolases"/>
    <property type="match status" value="1"/>
</dbReference>
<evidence type="ECO:0000256" key="2">
    <source>
        <dbReference type="ARBA" id="ARBA00022475"/>
    </source>
</evidence>
<keyword evidence="2" id="KW-1003">Cell membrane</keyword>
<evidence type="ECO:0000259" key="7">
    <source>
        <dbReference type="Pfam" id="PF12696"/>
    </source>
</evidence>
<dbReference type="AlphaFoldDB" id="A0A1T4M3L4"/>
<dbReference type="GO" id="GO:0005886">
    <property type="term" value="C:plasma membrane"/>
    <property type="evidence" value="ECO:0007669"/>
    <property type="project" value="UniProtKB-SubCell"/>
</dbReference>
<organism evidence="8 9">
    <name type="scientific">Marinactinospora thermotolerans DSM 45154</name>
    <dbReference type="NCBI Taxonomy" id="1122192"/>
    <lineage>
        <taxon>Bacteria</taxon>
        <taxon>Bacillati</taxon>
        <taxon>Actinomycetota</taxon>
        <taxon>Actinomycetes</taxon>
        <taxon>Streptosporangiales</taxon>
        <taxon>Nocardiopsidaceae</taxon>
        <taxon>Marinactinospora</taxon>
    </lineage>
</organism>
<dbReference type="PANTHER" id="PTHR37937">
    <property type="entry name" value="CONJUGATIVE TRANSFER: DNA TRANSPORT"/>
    <property type="match status" value="1"/>
</dbReference>
<dbReference type="OrthoDB" id="226701at2"/>
<comment type="subcellular location">
    <subcellularLocation>
        <location evidence="1">Cell membrane</location>
        <topology evidence="1">Multi-pass membrane protein</topology>
    </subcellularLocation>
</comment>
<dbReference type="PANTHER" id="PTHR37937:SF1">
    <property type="entry name" value="CONJUGATIVE TRANSFER: DNA TRANSPORT"/>
    <property type="match status" value="1"/>
</dbReference>
<keyword evidence="9" id="KW-1185">Reference proteome</keyword>
<accession>A0A1T4M3L4</accession>
<sequence>MPSTRRRGVQPSTVSAETLLGAAALVLLTLVVGGAWCAIHLADLLASNPQHPPLNPATLAVALATGETVWTDGTTVVVVAEVLFLLGTVGLVVWWRRRRKRRSSRVDRAAVYMGSGDELAALTEQGAAATARRLGVTGAPGVPIGRVVADGRMLYGSWEDMHIDIWGPRTGKTTSRAIPAILAAPATSSVLVTSNKRDATDATRDVRAEITGNTPWVFDPQQIAREEPTWWWNPLSYVTDEVKAAQLAGHFASGSRENGARADAYFDGEGRNLLAGLLLAAALDDRPITDVYTWLTRPTDDTAVAILADHGFPLQADGVAGIVNAPDKQRAGVFGTAAQMASCLTNRRIAPWITRQGADDDRPHFDPYAFARGGHTLYSLSKEGAGTAGPLVTALTVAVVEAAEEIGSASPGGRLPTPLLGVLDEVANVCKWAELPNQYSHYGSRGIVLMAILQSWSQGVEVWGQEGMRKLWSAANVKVYGGGVSETAFLQELSQLIGDYDRRSVSASISRDGRSTTRQLTNQTTMDVADLGALPRGRAVLIASGAPPTLIRTVPWMAGPHAQAVKASIAAHEAGGQS</sequence>
<evidence type="ECO:0000256" key="4">
    <source>
        <dbReference type="ARBA" id="ARBA00022989"/>
    </source>
</evidence>
<dbReference type="EMBL" id="FUWS01000002">
    <property type="protein sequence ID" value="SJZ61580.1"/>
    <property type="molecule type" value="Genomic_DNA"/>
</dbReference>
<dbReference type="Gene3D" id="3.40.50.300">
    <property type="entry name" value="P-loop containing nucleotide triphosphate hydrolases"/>
    <property type="match status" value="1"/>
</dbReference>
<keyword evidence="4 6" id="KW-1133">Transmembrane helix</keyword>
<reference evidence="8 9" key="1">
    <citation type="submission" date="2017-02" db="EMBL/GenBank/DDBJ databases">
        <authorList>
            <person name="Peterson S.W."/>
        </authorList>
    </citation>
    <scope>NUCLEOTIDE SEQUENCE [LARGE SCALE GENOMIC DNA]</scope>
    <source>
        <strain evidence="8 9">DSM 45154</strain>
    </source>
</reference>
<dbReference type="InterPro" id="IPR032689">
    <property type="entry name" value="TraG-D_C"/>
</dbReference>
<feature type="domain" description="TraD/TraG TraM recognition site" evidence="7">
    <location>
        <begin position="418"/>
        <end position="536"/>
    </location>
</feature>
<dbReference type="Pfam" id="PF12696">
    <property type="entry name" value="TraG-D_C"/>
    <property type="match status" value="1"/>
</dbReference>
<dbReference type="InterPro" id="IPR051539">
    <property type="entry name" value="T4SS-coupling_protein"/>
</dbReference>
<keyword evidence="5 6" id="KW-0472">Membrane</keyword>
<feature type="transmembrane region" description="Helical" evidence="6">
    <location>
        <begin position="76"/>
        <end position="95"/>
    </location>
</feature>
<name>A0A1T4M3L4_9ACTN</name>
<evidence type="ECO:0000256" key="3">
    <source>
        <dbReference type="ARBA" id="ARBA00022692"/>
    </source>
</evidence>
<dbReference type="InterPro" id="IPR027417">
    <property type="entry name" value="P-loop_NTPase"/>
</dbReference>
<dbReference type="Proteomes" id="UP000190637">
    <property type="component" value="Unassembled WGS sequence"/>
</dbReference>
<evidence type="ECO:0000256" key="1">
    <source>
        <dbReference type="ARBA" id="ARBA00004651"/>
    </source>
</evidence>
<dbReference type="CDD" id="cd01127">
    <property type="entry name" value="TrwB_TraG_TraD_VirD4"/>
    <property type="match status" value="1"/>
</dbReference>